<protein>
    <submittedName>
        <fullName evidence="2">Uncharacterized protein</fullName>
    </submittedName>
</protein>
<sequence length="108" mass="12000">MQSSALVTLVFAAFAVCDPTPQASLYPSSRFEGNPTIINDLGGCINIPEQDDAWYNVHSYIIKSSVECEFYKSEDCKRSAGKFKGENDKFITSNIQSVFCLEISEDEV</sequence>
<dbReference type="EMBL" id="CDPU01000022">
    <property type="protein sequence ID" value="CEO51286.1"/>
    <property type="molecule type" value="Genomic_DNA"/>
</dbReference>
<gene>
    <name evidence="2" type="ORF">BN869_000007344_1</name>
</gene>
<reference evidence="2" key="1">
    <citation type="submission" date="2015-01" db="EMBL/GenBank/DDBJ databases">
        <authorList>
            <person name="Durling Mikael"/>
        </authorList>
    </citation>
    <scope>NUCLEOTIDE SEQUENCE</scope>
</reference>
<accession>A0A0B7K9E4</accession>
<keyword evidence="1" id="KW-0732">Signal</keyword>
<feature type="chain" id="PRO_5002119295" evidence="1">
    <location>
        <begin position="18"/>
        <end position="108"/>
    </location>
</feature>
<dbReference type="AlphaFoldDB" id="A0A0B7K9E4"/>
<proteinExistence type="predicted"/>
<feature type="signal peptide" evidence="1">
    <location>
        <begin position="1"/>
        <end position="17"/>
    </location>
</feature>
<evidence type="ECO:0000256" key="1">
    <source>
        <dbReference type="SAM" id="SignalP"/>
    </source>
</evidence>
<evidence type="ECO:0000313" key="2">
    <source>
        <dbReference type="EMBL" id="CEO51286.1"/>
    </source>
</evidence>
<organism evidence="2">
    <name type="scientific">Bionectria ochroleuca</name>
    <name type="common">Gliocladium roseum</name>
    <dbReference type="NCBI Taxonomy" id="29856"/>
    <lineage>
        <taxon>Eukaryota</taxon>
        <taxon>Fungi</taxon>
        <taxon>Dikarya</taxon>
        <taxon>Ascomycota</taxon>
        <taxon>Pezizomycotina</taxon>
        <taxon>Sordariomycetes</taxon>
        <taxon>Hypocreomycetidae</taxon>
        <taxon>Hypocreales</taxon>
        <taxon>Bionectriaceae</taxon>
        <taxon>Clonostachys</taxon>
    </lineage>
</organism>
<name>A0A0B7K9E4_BIOOC</name>